<accession>A0A1I3GLN3</accession>
<dbReference type="GO" id="GO:0005975">
    <property type="term" value="P:carbohydrate metabolic process"/>
    <property type="evidence" value="ECO:0007669"/>
    <property type="project" value="InterPro"/>
</dbReference>
<dbReference type="RefSeq" id="WP_090080003.1">
    <property type="nucleotide sequence ID" value="NZ_FOQT01000003.1"/>
</dbReference>
<evidence type="ECO:0000313" key="3">
    <source>
        <dbReference type="EMBL" id="SFI24340.1"/>
    </source>
</evidence>
<sequence>MKNNIKKAIAILLKDDLQICITPKGARWGNLLYFFLHAFIKEKNGKNFKLLYTTHMAEVLKWFPDLKKFTITEKDVKFYHQKDASNNFYQIFGEDFGRDNLYDFIKTQLLTSSIKDLLQNIPEPENDWLTINIRRGDFYEKGNTSLYGYDQIGFVKHIFKTRFSEKNWQKITVISDDMIWCEENFFFLNRYSKILEFPEFKENTIISSFLRISKSQNLILSNSTFSFWAAYISNYLYGSAEKTYCPIFGSRRMENTDLYQFDPNWQMIKDFNFES</sequence>
<dbReference type="InterPro" id="IPR002516">
    <property type="entry name" value="Glyco_trans_11"/>
</dbReference>
<keyword evidence="4" id="KW-1185">Reference proteome</keyword>
<evidence type="ECO:0000256" key="1">
    <source>
        <dbReference type="ARBA" id="ARBA00022676"/>
    </source>
</evidence>
<dbReference type="PANTHER" id="PTHR11927:SF9">
    <property type="entry name" value="L-FUCOSYLTRANSFERASE"/>
    <property type="match status" value="1"/>
</dbReference>
<dbReference type="PANTHER" id="PTHR11927">
    <property type="entry name" value="GALACTOSIDE 2-L-FUCOSYLTRANSFERASE"/>
    <property type="match status" value="1"/>
</dbReference>
<gene>
    <name evidence="3" type="ORF">SAMN05443292_1910</name>
</gene>
<dbReference type="OrthoDB" id="9794601at2"/>
<evidence type="ECO:0000313" key="4">
    <source>
        <dbReference type="Proteomes" id="UP000198931"/>
    </source>
</evidence>
<proteinExistence type="predicted"/>
<keyword evidence="1" id="KW-0328">Glycosyltransferase</keyword>
<organism evidence="3 4">
    <name type="scientific">Halpernia frigidisoli</name>
    <dbReference type="NCBI Taxonomy" id="1125876"/>
    <lineage>
        <taxon>Bacteria</taxon>
        <taxon>Pseudomonadati</taxon>
        <taxon>Bacteroidota</taxon>
        <taxon>Flavobacteriia</taxon>
        <taxon>Flavobacteriales</taxon>
        <taxon>Weeksellaceae</taxon>
        <taxon>Chryseobacterium group</taxon>
        <taxon>Halpernia</taxon>
    </lineage>
</organism>
<keyword evidence="2 3" id="KW-0808">Transferase</keyword>
<dbReference type="AlphaFoldDB" id="A0A1I3GLN3"/>
<dbReference type="GO" id="GO:0016020">
    <property type="term" value="C:membrane"/>
    <property type="evidence" value="ECO:0007669"/>
    <property type="project" value="InterPro"/>
</dbReference>
<protein>
    <submittedName>
        <fullName evidence="3">Glycosyl transferase family 11</fullName>
    </submittedName>
</protein>
<dbReference type="EMBL" id="FOQT01000003">
    <property type="protein sequence ID" value="SFI24340.1"/>
    <property type="molecule type" value="Genomic_DNA"/>
</dbReference>
<dbReference type="Proteomes" id="UP000198931">
    <property type="component" value="Unassembled WGS sequence"/>
</dbReference>
<dbReference type="STRING" id="1125876.SAMN05443292_1910"/>
<dbReference type="GO" id="GO:0008107">
    <property type="term" value="F:galactoside 2-alpha-L-fucosyltransferase activity"/>
    <property type="evidence" value="ECO:0007669"/>
    <property type="project" value="InterPro"/>
</dbReference>
<evidence type="ECO:0000256" key="2">
    <source>
        <dbReference type="ARBA" id="ARBA00022679"/>
    </source>
</evidence>
<dbReference type="Pfam" id="PF01531">
    <property type="entry name" value="Glyco_transf_11"/>
    <property type="match status" value="1"/>
</dbReference>
<name>A0A1I3GLN3_9FLAO</name>
<reference evidence="3 4" key="1">
    <citation type="submission" date="2016-10" db="EMBL/GenBank/DDBJ databases">
        <authorList>
            <person name="de Groot N.N."/>
        </authorList>
    </citation>
    <scope>NUCLEOTIDE SEQUENCE [LARGE SCALE GENOMIC DNA]</scope>
    <source>
        <strain evidence="3 4">DSM 26000</strain>
    </source>
</reference>